<proteinExistence type="predicted"/>
<evidence type="ECO:0000313" key="1">
    <source>
        <dbReference type="EMBL" id="TQL75522.1"/>
    </source>
</evidence>
<protein>
    <submittedName>
        <fullName evidence="1">Uncharacterized protein</fullName>
    </submittedName>
</protein>
<dbReference type="RefSeq" id="WP_142035518.1">
    <property type="nucleotide sequence ID" value="NZ_JBHTGS010000001.1"/>
</dbReference>
<dbReference type="AlphaFoldDB" id="A0A543ASH2"/>
<sequence>MRPWSRGAVIVVTAVVAASVGYVVARSQHAGEPAPTPIAEESWLEESIRYLDPLEDTPLVRSLVDGLPEGAPPQTEVFLGNYPNHDARQSEMAAVPGGDYEVYAACEFVDRRINELTGVLVSLIHGDEQPIGGDLDLECGRDPVLTDHRISYEENFTLIVGAYPRDPAFESATGDVDVDGEQVYGGFLVAIYLVPR</sequence>
<evidence type="ECO:0000313" key="2">
    <source>
        <dbReference type="Proteomes" id="UP000317043"/>
    </source>
</evidence>
<gene>
    <name evidence="1" type="ORF">FB566_1028</name>
</gene>
<keyword evidence="2" id="KW-1185">Reference proteome</keyword>
<dbReference type="EMBL" id="VFOW01000001">
    <property type="protein sequence ID" value="TQL75522.1"/>
    <property type="molecule type" value="Genomic_DNA"/>
</dbReference>
<dbReference type="InParanoid" id="A0A543ASH2"/>
<comment type="caution">
    <text evidence="1">The sequence shown here is derived from an EMBL/GenBank/DDBJ whole genome shotgun (WGS) entry which is preliminary data.</text>
</comment>
<dbReference type="Proteomes" id="UP000317043">
    <property type="component" value="Unassembled WGS sequence"/>
</dbReference>
<name>A0A543ASH2_9ACTN</name>
<organism evidence="1 2">
    <name type="scientific">Stackebrandtia endophytica</name>
    <dbReference type="NCBI Taxonomy" id="1496996"/>
    <lineage>
        <taxon>Bacteria</taxon>
        <taxon>Bacillati</taxon>
        <taxon>Actinomycetota</taxon>
        <taxon>Actinomycetes</taxon>
        <taxon>Glycomycetales</taxon>
        <taxon>Glycomycetaceae</taxon>
        <taxon>Stackebrandtia</taxon>
    </lineage>
</organism>
<dbReference type="OrthoDB" id="9799092at2"/>
<reference evidence="1 2" key="1">
    <citation type="submission" date="2019-06" db="EMBL/GenBank/DDBJ databases">
        <title>Sequencing the genomes of 1000 actinobacteria strains.</title>
        <authorList>
            <person name="Klenk H.-P."/>
        </authorList>
    </citation>
    <scope>NUCLEOTIDE SEQUENCE [LARGE SCALE GENOMIC DNA]</scope>
    <source>
        <strain evidence="1 2">DSM 45928</strain>
    </source>
</reference>
<accession>A0A543ASH2</accession>